<evidence type="ECO:0000313" key="2">
    <source>
        <dbReference type="Proteomes" id="UP000190626"/>
    </source>
</evidence>
<proteinExistence type="predicted"/>
<accession>A0A1V4HA64</accession>
<sequence>MISKGIPSNRYSLIGLEVDDATSAQLLEIARRHCKLALEHGRAMTTVIRRREVIEEIQSLRLARQNLIQQLKSMLTY</sequence>
<keyword evidence="2" id="KW-1185">Reference proteome</keyword>
<evidence type="ECO:0000313" key="1">
    <source>
        <dbReference type="EMBL" id="OPH47816.1"/>
    </source>
</evidence>
<reference evidence="2" key="1">
    <citation type="submission" date="2016-07" db="EMBL/GenBank/DDBJ databases">
        <authorList>
            <person name="Florea S."/>
            <person name="Webb J.S."/>
            <person name="Jaromczyk J."/>
            <person name="Schardl C.L."/>
        </authorList>
    </citation>
    <scope>NUCLEOTIDE SEQUENCE [LARGE SCALE GENOMIC DNA]</scope>
    <source>
        <strain evidence="2">CY1</strain>
    </source>
</reference>
<dbReference type="RefSeq" id="WP_079419780.1">
    <property type="nucleotide sequence ID" value="NZ_MBTG01000053.1"/>
</dbReference>
<gene>
    <name evidence="1" type="ORF">BC351_39520</name>
</gene>
<dbReference type="OrthoDB" id="2663794at2"/>
<organism evidence="1 2">
    <name type="scientific">Paenibacillus ferrarius</name>
    <dbReference type="NCBI Taxonomy" id="1469647"/>
    <lineage>
        <taxon>Bacteria</taxon>
        <taxon>Bacillati</taxon>
        <taxon>Bacillota</taxon>
        <taxon>Bacilli</taxon>
        <taxon>Bacillales</taxon>
        <taxon>Paenibacillaceae</taxon>
        <taxon>Paenibacillus</taxon>
    </lineage>
</organism>
<dbReference type="AlphaFoldDB" id="A0A1V4HA64"/>
<dbReference type="Proteomes" id="UP000190626">
    <property type="component" value="Unassembled WGS sequence"/>
</dbReference>
<protein>
    <submittedName>
        <fullName evidence="1">Uncharacterized protein</fullName>
    </submittedName>
</protein>
<dbReference type="EMBL" id="MBTG01000053">
    <property type="protein sequence ID" value="OPH47816.1"/>
    <property type="molecule type" value="Genomic_DNA"/>
</dbReference>
<name>A0A1V4HA64_9BACL</name>
<comment type="caution">
    <text evidence="1">The sequence shown here is derived from an EMBL/GenBank/DDBJ whole genome shotgun (WGS) entry which is preliminary data.</text>
</comment>